<dbReference type="PANTHER" id="PTHR34007">
    <property type="entry name" value="AEROLYSIN-LIKE PROTEIN-RELATED"/>
    <property type="match status" value="1"/>
</dbReference>
<evidence type="ECO:0000313" key="4">
    <source>
        <dbReference type="Proteomes" id="UP001501920"/>
    </source>
</evidence>
<feature type="transmembrane region" description="Helical" evidence="1">
    <location>
        <begin position="220"/>
        <end position="239"/>
    </location>
</feature>
<reference evidence="3 4" key="1">
    <citation type="submission" date="2020-10" db="EMBL/GenBank/DDBJ databases">
        <title>Pygocentrus nattereri (red-bellied piranha) genome, fPygNat1, primary haplotype.</title>
        <authorList>
            <person name="Myers G."/>
            <person name="Meyer A."/>
            <person name="Karagic N."/>
            <person name="Pippel M."/>
            <person name="Winkler S."/>
            <person name="Tracey A."/>
            <person name="Wood J."/>
            <person name="Formenti G."/>
            <person name="Howe K."/>
            <person name="Fedrigo O."/>
            <person name="Jarvis E.D."/>
        </authorList>
    </citation>
    <scope>NUCLEOTIDE SEQUENCE [LARGE SCALE GENOMIC DNA]</scope>
</reference>
<feature type="domain" description="Jacalin-type lectin" evidence="2">
    <location>
        <begin position="4"/>
        <end position="147"/>
    </location>
</feature>
<dbReference type="InterPro" id="IPR001229">
    <property type="entry name" value="Jacalin-like_lectin_dom"/>
</dbReference>
<name>A0A3B4CEA1_PYGNA</name>
<keyword evidence="1" id="KW-1133">Transmembrane helix</keyword>
<dbReference type="AlphaFoldDB" id="A0A3B4CEA1"/>
<dbReference type="Ensembl" id="ENSPNAT00000014941.2">
    <property type="protein sequence ID" value="ENSPNAP00000008804.2"/>
    <property type="gene ID" value="ENSPNAG00000014396.2"/>
</dbReference>
<dbReference type="Pfam" id="PF01419">
    <property type="entry name" value="Jacalin"/>
    <property type="match status" value="1"/>
</dbReference>
<dbReference type="GeneTree" id="ENSGT00390000003194"/>
<organism evidence="3 4">
    <name type="scientific">Pygocentrus nattereri</name>
    <name type="common">Red-bellied piranha</name>
    <dbReference type="NCBI Taxonomy" id="42514"/>
    <lineage>
        <taxon>Eukaryota</taxon>
        <taxon>Metazoa</taxon>
        <taxon>Chordata</taxon>
        <taxon>Craniata</taxon>
        <taxon>Vertebrata</taxon>
        <taxon>Euteleostomi</taxon>
        <taxon>Actinopterygii</taxon>
        <taxon>Neopterygii</taxon>
        <taxon>Teleostei</taxon>
        <taxon>Ostariophysi</taxon>
        <taxon>Characiformes</taxon>
        <taxon>Characoidei</taxon>
        <taxon>Pygocentrus</taxon>
    </lineage>
</organism>
<accession>A0A3B4CEA1</accession>
<dbReference type="PROSITE" id="PS51752">
    <property type="entry name" value="JACALIN_LECTIN"/>
    <property type="match status" value="1"/>
</dbReference>
<dbReference type="Proteomes" id="UP001501920">
    <property type="component" value="Chromosome 21"/>
</dbReference>
<keyword evidence="1" id="KW-0812">Transmembrane</keyword>
<reference evidence="3" key="3">
    <citation type="submission" date="2025-09" db="UniProtKB">
        <authorList>
            <consortium name="Ensembl"/>
        </authorList>
    </citation>
    <scope>IDENTIFICATION</scope>
</reference>
<dbReference type="CDD" id="cd09302">
    <property type="entry name" value="Jacalin_like"/>
    <property type="match status" value="1"/>
</dbReference>
<evidence type="ECO:0000259" key="2">
    <source>
        <dbReference type="PROSITE" id="PS51752"/>
    </source>
</evidence>
<dbReference type="OMA" id="HRREFFA"/>
<dbReference type="Gene3D" id="2.100.10.30">
    <property type="entry name" value="Jacalin-like lectin domain"/>
    <property type="match status" value="1"/>
</dbReference>
<evidence type="ECO:0000256" key="1">
    <source>
        <dbReference type="SAM" id="Phobius"/>
    </source>
</evidence>
<proteinExistence type="predicted"/>
<keyword evidence="4" id="KW-1185">Reference proteome</keyword>
<dbReference type="SUPFAM" id="SSF51101">
    <property type="entry name" value="Mannose-binding lectins"/>
    <property type="match status" value="1"/>
</dbReference>
<evidence type="ECO:0000313" key="3">
    <source>
        <dbReference type="Ensembl" id="ENSPNAP00000008804.2"/>
    </source>
</evidence>
<keyword evidence="1" id="KW-0472">Membrane</keyword>
<dbReference type="InterPro" id="IPR036404">
    <property type="entry name" value="Jacalin-like_lectin_dom_sf"/>
</dbReference>
<sequence>MSYLAPVLEIGGNGGTPFDFRGTDSGASLEKIGVWAGGWQIKCIKIWLTNGEYREFGKPEGDYSEYAFKPGELITSLSLWDNAEGDGAGTRLGAIKFTTTLDGSFFSKMTDLDLQKEYPIDVGSGICMGIVGFAGEDIDKLGFLFINPIKSTFLTNITYPTLYDVIPQVATEELKSMTYQNDTSVIQEYTLETSEKVIRKSSWLVCSIWPRRGSTVFCYLGRWTPIVVLFIFAMILSLLKTNRTK</sequence>
<protein>
    <recommendedName>
        <fullName evidence="2">Jacalin-type lectin domain-containing protein</fullName>
    </recommendedName>
</protein>
<dbReference type="InterPro" id="IPR053280">
    <property type="entry name" value="Aerolysin-like_pore-former"/>
</dbReference>
<reference evidence="3" key="2">
    <citation type="submission" date="2025-08" db="UniProtKB">
        <authorList>
            <consortium name="Ensembl"/>
        </authorList>
    </citation>
    <scope>IDENTIFICATION</scope>
</reference>
<dbReference type="PANTHER" id="PTHR34007:SF1">
    <property type="entry name" value="AEROLYSIN-LIKE PROTEIN-RELATED"/>
    <property type="match status" value="1"/>
</dbReference>